<name>A0A392STD0_9FABA</name>
<evidence type="ECO:0000313" key="2">
    <source>
        <dbReference type="EMBL" id="MCI51126.1"/>
    </source>
</evidence>
<dbReference type="InterPro" id="IPR056924">
    <property type="entry name" value="SH3_Tf2-1"/>
</dbReference>
<dbReference type="Pfam" id="PF24626">
    <property type="entry name" value="SH3_Tf2-1"/>
    <property type="match status" value="1"/>
</dbReference>
<feature type="non-terminal residue" evidence="2">
    <location>
        <position position="92"/>
    </location>
</feature>
<protein>
    <submittedName>
        <fullName evidence="2">GDT1-like protein 2</fullName>
    </submittedName>
</protein>
<dbReference type="PANTHER" id="PTHR46148:SF52">
    <property type="entry name" value="OS04G0603800 PROTEIN"/>
    <property type="match status" value="1"/>
</dbReference>
<evidence type="ECO:0000313" key="3">
    <source>
        <dbReference type="Proteomes" id="UP000265520"/>
    </source>
</evidence>
<dbReference type="AlphaFoldDB" id="A0A392STD0"/>
<feature type="domain" description="Tf2-1-like SH3-like" evidence="1">
    <location>
        <begin position="2"/>
        <end position="63"/>
    </location>
</feature>
<sequence length="92" mass="10449">MVLVRLQPYRQHSAALRKNQKLSMRYFGPFKIIAKVGAVAYKLELPTNAKIHPVFHITQLKEFKGGTEEPYIPLPLTTTDIGPTFTPTRVLD</sequence>
<dbReference type="Proteomes" id="UP000265520">
    <property type="component" value="Unassembled WGS sequence"/>
</dbReference>
<comment type="caution">
    <text evidence="2">The sequence shown here is derived from an EMBL/GenBank/DDBJ whole genome shotgun (WGS) entry which is preliminary data.</text>
</comment>
<dbReference type="EMBL" id="LXQA010427260">
    <property type="protein sequence ID" value="MCI51126.1"/>
    <property type="molecule type" value="Genomic_DNA"/>
</dbReference>
<reference evidence="2 3" key="1">
    <citation type="journal article" date="2018" name="Front. Plant Sci.">
        <title>Red Clover (Trifolium pratense) and Zigzag Clover (T. medium) - A Picture of Genomic Similarities and Differences.</title>
        <authorList>
            <person name="Dluhosova J."/>
            <person name="Istvanek J."/>
            <person name="Nedelnik J."/>
            <person name="Repkova J."/>
        </authorList>
    </citation>
    <scope>NUCLEOTIDE SEQUENCE [LARGE SCALE GENOMIC DNA]</scope>
    <source>
        <strain evidence="3">cv. 10/8</strain>
        <tissue evidence="2">Leaf</tissue>
    </source>
</reference>
<evidence type="ECO:0000259" key="1">
    <source>
        <dbReference type="Pfam" id="PF24626"/>
    </source>
</evidence>
<keyword evidence="3" id="KW-1185">Reference proteome</keyword>
<proteinExistence type="predicted"/>
<accession>A0A392STD0</accession>
<dbReference type="PANTHER" id="PTHR46148">
    <property type="entry name" value="CHROMO DOMAIN-CONTAINING PROTEIN"/>
    <property type="match status" value="1"/>
</dbReference>
<organism evidence="2 3">
    <name type="scientific">Trifolium medium</name>
    <dbReference type="NCBI Taxonomy" id="97028"/>
    <lineage>
        <taxon>Eukaryota</taxon>
        <taxon>Viridiplantae</taxon>
        <taxon>Streptophyta</taxon>
        <taxon>Embryophyta</taxon>
        <taxon>Tracheophyta</taxon>
        <taxon>Spermatophyta</taxon>
        <taxon>Magnoliopsida</taxon>
        <taxon>eudicotyledons</taxon>
        <taxon>Gunneridae</taxon>
        <taxon>Pentapetalae</taxon>
        <taxon>rosids</taxon>
        <taxon>fabids</taxon>
        <taxon>Fabales</taxon>
        <taxon>Fabaceae</taxon>
        <taxon>Papilionoideae</taxon>
        <taxon>50 kb inversion clade</taxon>
        <taxon>NPAAA clade</taxon>
        <taxon>Hologalegina</taxon>
        <taxon>IRL clade</taxon>
        <taxon>Trifolieae</taxon>
        <taxon>Trifolium</taxon>
    </lineage>
</organism>